<protein>
    <submittedName>
        <fullName evidence="8">Single Cache domain 2-containing protein</fullName>
    </submittedName>
</protein>
<feature type="chain" id="PRO_5047074874" evidence="6">
    <location>
        <begin position="23"/>
        <end position="277"/>
    </location>
</feature>
<keyword evidence="3" id="KW-0812">Transmembrane</keyword>
<dbReference type="RefSeq" id="WP_069519484.1">
    <property type="nucleotide sequence ID" value="NZ_FOFP01000017.1"/>
</dbReference>
<reference evidence="8 9" key="1">
    <citation type="submission" date="2016-10" db="EMBL/GenBank/DDBJ databases">
        <authorList>
            <person name="Varghese N."/>
            <person name="Submissions S."/>
        </authorList>
    </citation>
    <scope>NUCLEOTIDE SEQUENCE [LARGE SCALE GENOMIC DNA]</scope>
    <source>
        <strain evidence="8 9">CIP 109853</strain>
    </source>
</reference>
<proteinExistence type="predicted"/>
<feature type="domain" description="Single Cache" evidence="7">
    <location>
        <begin position="179"/>
        <end position="261"/>
    </location>
</feature>
<keyword evidence="9" id="KW-1185">Reference proteome</keyword>
<accession>A0ABY1BML8</accession>
<comment type="subcellular location">
    <subcellularLocation>
        <location evidence="1">Cell membrane</location>
        <topology evidence="1">Multi-pass membrane protein</topology>
    </subcellularLocation>
</comment>
<organism evidence="8 9">
    <name type="scientific">Pseudomonas cuatrocienegasensis</name>
    <dbReference type="NCBI Taxonomy" id="543360"/>
    <lineage>
        <taxon>Bacteria</taxon>
        <taxon>Pseudomonadati</taxon>
        <taxon>Pseudomonadota</taxon>
        <taxon>Gammaproteobacteria</taxon>
        <taxon>Pseudomonadales</taxon>
        <taxon>Pseudomonadaceae</taxon>
        <taxon>Pseudomonas</taxon>
    </lineage>
</organism>
<evidence type="ECO:0000256" key="2">
    <source>
        <dbReference type="ARBA" id="ARBA00022475"/>
    </source>
</evidence>
<keyword evidence="6" id="KW-0732">Signal</keyword>
<evidence type="ECO:0000256" key="5">
    <source>
        <dbReference type="ARBA" id="ARBA00023136"/>
    </source>
</evidence>
<dbReference type="InterPro" id="IPR033480">
    <property type="entry name" value="sCache_2"/>
</dbReference>
<evidence type="ECO:0000313" key="8">
    <source>
        <dbReference type="EMBL" id="SER19520.1"/>
    </source>
</evidence>
<keyword evidence="2" id="KW-1003">Cell membrane</keyword>
<dbReference type="Pfam" id="PF17200">
    <property type="entry name" value="sCache_2"/>
    <property type="match status" value="1"/>
</dbReference>
<keyword evidence="4" id="KW-1133">Transmembrane helix</keyword>
<evidence type="ECO:0000256" key="6">
    <source>
        <dbReference type="SAM" id="SignalP"/>
    </source>
</evidence>
<sequence length="277" mass="31006">MYRTNLLWGLIALVLVNATAQADEEARARQLLQRAVDYYQVQGDAAFAAFSRQGEFIDGEHYVFVVDTQGTMLASGGTSAVLIGRDVSQALEPELRDGFRQALAGGEGELRQTEYRWMNARDGRLERKRVFFQRVGDRVIAVGLYLPRATPQQAEQLLERTVQALKQDPEASIAAINGLSPRFREDDLYAFVIDLRSGRYVAHGYNLRLLGVPFASIHDPDGKPVGAPILALMKTRDQGGYDYRWKNPVTGKVEDKYALLRKAGDFLVAVGYYKKTE</sequence>
<dbReference type="Proteomes" id="UP000198512">
    <property type="component" value="Unassembled WGS sequence"/>
</dbReference>
<evidence type="ECO:0000256" key="1">
    <source>
        <dbReference type="ARBA" id="ARBA00004651"/>
    </source>
</evidence>
<name>A0ABY1BML8_9PSED</name>
<dbReference type="CDD" id="cd18774">
    <property type="entry name" value="PDC2_HK_sensor"/>
    <property type="match status" value="1"/>
</dbReference>
<comment type="caution">
    <text evidence="8">The sequence shown here is derived from an EMBL/GenBank/DDBJ whole genome shotgun (WGS) entry which is preliminary data.</text>
</comment>
<dbReference type="Gene3D" id="3.30.450.20">
    <property type="entry name" value="PAS domain"/>
    <property type="match status" value="2"/>
</dbReference>
<gene>
    <name evidence="8" type="ORF">SAMN05216600_11738</name>
</gene>
<evidence type="ECO:0000256" key="3">
    <source>
        <dbReference type="ARBA" id="ARBA00022692"/>
    </source>
</evidence>
<feature type="signal peptide" evidence="6">
    <location>
        <begin position="1"/>
        <end position="22"/>
    </location>
</feature>
<evidence type="ECO:0000259" key="7">
    <source>
        <dbReference type="Pfam" id="PF17200"/>
    </source>
</evidence>
<evidence type="ECO:0000256" key="4">
    <source>
        <dbReference type="ARBA" id="ARBA00022989"/>
    </source>
</evidence>
<evidence type="ECO:0000313" key="9">
    <source>
        <dbReference type="Proteomes" id="UP000198512"/>
    </source>
</evidence>
<keyword evidence="5" id="KW-0472">Membrane</keyword>
<dbReference type="EMBL" id="FOFP01000017">
    <property type="protein sequence ID" value="SER19520.1"/>
    <property type="molecule type" value="Genomic_DNA"/>
</dbReference>